<dbReference type="Proteomes" id="UP000194236">
    <property type="component" value="Unassembled WGS sequence"/>
</dbReference>
<accession>A0A1Y3BI25</accession>
<keyword evidence="3" id="KW-1185">Reference proteome</keyword>
<dbReference type="EMBL" id="MUJZ01017566">
    <property type="protein sequence ID" value="OTF80579.1"/>
    <property type="molecule type" value="Genomic_DNA"/>
</dbReference>
<gene>
    <name evidence="2" type="ORF">BLA29_011861</name>
</gene>
<reference evidence="2 3" key="1">
    <citation type="submission" date="2017-03" db="EMBL/GenBank/DDBJ databases">
        <title>Genome Survey of Euroglyphus maynei.</title>
        <authorList>
            <person name="Arlian L.G."/>
            <person name="Morgan M.S."/>
            <person name="Rider S.D."/>
        </authorList>
    </citation>
    <scope>NUCLEOTIDE SEQUENCE [LARGE SCALE GENOMIC DNA]</scope>
    <source>
        <strain evidence="2">Arlian Lab</strain>
        <tissue evidence="2">Whole body</tissue>
    </source>
</reference>
<evidence type="ECO:0000313" key="3">
    <source>
        <dbReference type="Proteomes" id="UP000194236"/>
    </source>
</evidence>
<evidence type="ECO:0000313" key="2">
    <source>
        <dbReference type="EMBL" id="OTF80579.1"/>
    </source>
</evidence>
<organism evidence="2 3">
    <name type="scientific">Euroglyphus maynei</name>
    <name type="common">Mayne's house dust mite</name>
    <dbReference type="NCBI Taxonomy" id="6958"/>
    <lineage>
        <taxon>Eukaryota</taxon>
        <taxon>Metazoa</taxon>
        <taxon>Ecdysozoa</taxon>
        <taxon>Arthropoda</taxon>
        <taxon>Chelicerata</taxon>
        <taxon>Arachnida</taxon>
        <taxon>Acari</taxon>
        <taxon>Acariformes</taxon>
        <taxon>Sarcoptiformes</taxon>
        <taxon>Astigmata</taxon>
        <taxon>Psoroptidia</taxon>
        <taxon>Analgoidea</taxon>
        <taxon>Pyroglyphidae</taxon>
        <taxon>Pyroglyphinae</taxon>
        <taxon>Euroglyphus</taxon>
    </lineage>
</organism>
<keyword evidence="1" id="KW-1133">Transmembrane helix</keyword>
<dbReference type="AlphaFoldDB" id="A0A1Y3BI25"/>
<proteinExistence type="predicted"/>
<evidence type="ECO:0000256" key="1">
    <source>
        <dbReference type="SAM" id="Phobius"/>
    </source>
</evidence>
<comment type="caution">
    <text evidence="2">The sequence shown here is derived from an EMBL/GenBank/DDBJ whole genome shotgun (WGS) entry which is preliminary data.</text>
</comment>
<sequence length="91" mass="10541">MRMTSILSLLTSSIVISYLFGFIFTVLVESPLIHFLDYLKNYWLIINNQPLNDEINDNKQVETNGKNLPDIEVNGRNEIQLILNSESKKKK</sequence>
<feature type="transmembrane region" description="Helical" evidence="1">
    <location>
        <begin position="6"/>
        <end position="28"/>
    </location>
</feature>
<name>A0A1Y3BI25_EURMA</name>
<protein>
    <submittedName>
        <fullName evidence="2">Uncharacterized protein</fullName>
    </submittedName>
</protein>
<keyword evidence="1" id="KW-0812">Transmembrane</keyword>
<keyword evidence="1" id="KW-0472">Membrane</keyword>